<reference evidence="3" key="1">
    <citation type="journal article" date="2014" name="Science">
        <title>Ancient hybridizations among the ancestral genomes of bread wheat.</title>
        <authorList>
            <consortium name="International Wheat Genome Sequencing Consortium,"/>
            <person name="Marcussen T."/>
            <person name="Sandve S.R."/>
            <person name="Heier L."/>
            <person name="Spannagl M."/>
            <person name="Pfeifer M."/>
            <person name="Jakobsen K.S."/>
            <person name="Wulff B.B."/>
            <person name="Steuernagel B."/>
            <person name="Mayer K.F."/>
            <person name="Olsen O.A."/>
        </authorList>
    </citation>
    <scope>NUCLEOTIDE SEQUENCE [LARGE SCALE GENOMIC DNA]</scope>
    <source>
        <strain evidence="3">cv. AL8/78</strain>
    </source>
</reference>
<feature type="region of interest" description="Disordered" evidence="1">
    <location>
        <begin position="49"/>
        <end position="77"/>
    </location>
</feature>
<dbReference type="Gramene" id="AET6Gv20386700.1">
    <property type="protein sequence ID" value="AET6Gv20386700.1"/>
    <property type="gene ID" value="AET6Gv20386700"/>
</dbReference>
<name>A0A453NIQ4_AEGTS</name>
<evidence type="ECO:0000313" key="2">
    <source>
        <dbReference type="EnsemblPlants" id="AET6Gv20386700.1"/>
    </source>
</evidence>
<dbReference type="Proteomes" id="UP000015105">
    <property type="component" value="Chromosome 6D"/>
</dbReference>
<organism evidence="2 3">
    <name type="scientific">Aegilops tauschii subsp. strangulata</name>
    <name type="common">Goatgrass</name>
    <dbReference type="NCBI Taxonomy" id="200361"/>
    <lineage>
        <taxon>Eukaryota</taxon>
        <taxon>Viridiplantae</taxon>
        <taxon>Streptophyta</taxon>
        <taxon>Embryophyta</taxon>
        <taxon>Tracheophyta</taxon>
        <taxon>Spermatophyta</taxon>
        <taxon>Magnoliopsida</taxon>
        <taxon>Liliopsida</taxon>
        <taxon>Poales</taxon>
        <taxon>Poaceae</taxon>
        <taxon>BOP clade</taxon>
        <taxon>Pooideae</taxon>
        <taxon>Triticodae</taxon>
        <taxon>Triticeae</taxon>
        <taxon>Triticinae</taxon>
        <taxon>Aegilops</taxon>
    </lineage>
</organism>
<feature type="compositionally biased region" description="Pro residues" evidence="1">
    <location>
        <begin position="1"/>
        <end position="10"/>
    </location>
</feature>
<dbReference type="AlphaFoldDB" id="A0A453NIQ4"/>
<evidence type="ECO:0000313" key="3">
    <source>
        <dbReference type="Proteomes" id="UP000015105"/>
    </source>
</evidence>
<keyword evidence="3" id="KW-1185">Reference proteome</keyword>
<feature type="compositionally biased region" description="Basic residues" evidence="1">
    <location>
        <begin position="11"/>
        <end position="21"/>
    </location>
</feature>
<sequence>FPICSSPPRPRTPRRRRHPRRPLPATSDAAQHAPELPMVRASLPFGQILRSRPLPPARNPTPVARVSGRASPARLRRPQLFGSSSCRKFLTSLYTVDFAGNPSARTPPSAGTSSDLRYILQCNQFSSVINYYISSEQVNA</sequence>
<proteinExistence type="predicted"/>
<reference evidence="3" key="2">
    <citation type="journal article" date="2017" name="Nat. Plants">
        <title>The Aegilops tauschii genome reveals multiple impacts of transposons.</title>
        <authorList>
            <person name="Zhao G."/>
            <person name="Zou C."/>
            <person name="Li K."/>
            <person name="Wang K."/>
            <person name="Li T."/>
            <person name="Gao L."/>
            <person name="Zhang X."/>
            <person name="Wang H."/>
            <person name="Yang Z."/>
            <person name="Liu X."/>
            <person name="Jiang W."/>
            <person name="Mao L."/>
            <person name="Kong X."/>
            <person name="Jiao Y."/>
            <person name="Jia J."/>
        </authorList>
    </citation>
    <scope>NUCLEOTIDE SEQUENCE [LARGE SCALE GENOMIC DNA]</scope>
    <source>
        <strain evidence="3">cv. AL8/78</strain>
    </source>
</reference>
<reference evidence="2" key="4">
    <citation type="submission" date="2019-03" db="UniProtKB">
        <authorList>
            <consortium name="EnsemblPlants"/>
        </authorList>
    </citation>
    <scope>IDENTIFICATION</scope>
</reference>
<accession>A0A453NIQ4</accession>
<protein>
    <submittedName>
        <fullName evidence="2">Uncharacterized protein</fullName>
    </submittedName>
</protein>
<reference evidence="2" key="5">
    <citation type="journal article" date="2021" name="G3 (Bethesda)">
        <title>Aegilops tauschii genome assembly Aet v5.0 features greater sequence contiguity and improved annotation.</title>
        <authorList>
            <person name="Wang L."/>
            <person name="Zhu T."/>
            <person name="Rodriguez J.C."/>
            <person name="Deal K.R."/>
            <person name="Dubcovsky J."/>
            <person name="McGuire P.E."/>
            <person name="Lux T."/>
            <person name="Spannagl M."/>
            <person name="Mayer K.F.X."/>
            <person name="Baldrich P."/>
            <person name="Meyers B.C."/>
            <person name="Huo N."/>
            <person name="Gu Y.Q."/>
            <person name="Zhou H."/>
            <person name="Devos K.M."/>
            <person name="Bennetzen J.L."/>
            <person name="Unver T."/>
            <person name="Budak H."/>
            <person name="Gulick P.J."/>
            <person name="Galiba G."/>
            <person name="Kalapos B."/>
            <person name="Nelson D.R."/>
            <person name="Li P."/>
            <person name="You F.M."/>
            <person name="Luo M.C."/>
            <person name="Dvorak J."/>
        </authorList>
    </citation>
    <scope>NUCLEOTIDE SEQUENCE [LARGE SCALE GENOMIC DNA]</scope>
    <source>
        <strain evidence="2">cv. AL8/78</strain>
    </source>
</reference>
<evidence type="ECO:0000256" key="1">
    <source>
        <dbReference type="SAM" id="MobiDB-lite"/>
    </source>
</evidence>
<reference evidence="2" key="3">
    <citation type="journal article" date="2017" name="Nature">
        <title>Genome sequence of the progenitor of the wheat D genome Aegilops tauschii.</title>
        <authorList>
            <person name="Luo M.C."/>
            <person name="Gu Y.Q."/>
            <person name="Puiu D."/>
            <person name="Wang H."/>
            <person name="Twardziok S.O."/>
            <person name="Deal K.R."/>
            <person name="Huo N."/>
            <person name="Zhu T."/>
            <person name="Wang L."/>
            <person name="Wang Y."/>
            <person name="McGuire P.E."/>
            <person name="Liu S."/>
            <person name="Long H."/>
            <person name="Ramasamy R.K."/>
            <person name="Rodriguez J.C."/>
            <person name="Van S.L."/>
            <person name="Yuan L."/>
            <person name="Wang Z."/>
            <person name="Xia Z."/>
            <person name="Xiao L."/>
            <person name="Anderson O.D."/>
            <person name="Ouyang S."/>
            <person name="Liang Y."/>
            <person name="Zimin A.V."/>
            <person name="Pertea G."/>
            <person name="Qi P."/>
            <person name="Bennetzen J.L."/>
            <person name="Dai X."/>
            <person name="Dawson M.W."/>
            <person name="Muller H.G."/>
            <person name="Kugler K."/>
            <person name="Rivarola-Duarte L."/>
            <person name="Spannagl M."/>
            <person name="Mayer K.F.X."/>
            <person name="Lu F.H."/>
            <person name="Bevan M.W."/>
            <person name="Leroy P."/>
            <person name="Li P."/>
            <person name="You F.M."/>
            <person name="Sun Q."/>
            <person name="Liu Z."/>
            <person name="Lyons E."/>
            <person name="Wicker T."/>
            <person name="Salzberg S.L."/>
            <person name="Devos K.M."/>
            <person name="Dvorak J."/>
        </authorList>
    </citation>
    <scope>NUCLEOTIDE SEQUENCE [LARGE SCALE GENOMIC DNA]</scope>
    <source>
        <strain evidence="2">cv. AL8/78</strain>
    </source>
</reference>
<feature type="region of interest" description="Disordered" evidence="1">
    <location>
        <begin position="1"/>
        <end position="36"/>
    </location>
</feature>
<dbReference type="EnsemblPlants" id="AET6Gv20386700.1">
    <property type="protein sequence ID" value="AET6Gv20386700.1"/>
    <property type="gene ID" value="AET6Gv20386700"/>
</dbReference>